<sequence length="199" mass="22718">MGLNIKYLIPFGTMISPLLISSYLIFDSFFNGHIKGIVYLFGAIIASFLGVIARPSLGSITPAISWNGKTDVCNMFGFGDQYNKYSSPDFNTLFLSFTMLYVVLNMFLLGTYNFLTLLMFMLLIAVNCFYRIKLYCSHGPDILAGLLFGSILGIVWFFLVKFVQDNNKMDLLYFQDDKSTKKKCKVSRTKFKCFPKKKF</sequence>
<dbReference type="AlphaFoldDB" id="A0A6C0CQE4"/>
<keyword evidence="1" id="KW-0472">Membrane</keyword>
<feature type="transmembrane region" description="Helical" evidence="1">
    <location>
        <begin position="7"/>
        <end position="26"/>
    </location>
</feature>
<accession>A0A6C0CQE4</accession>
<keyword evidence="1" id="KW-0812">Transmembrane</keyword>
<reference evidence="2" key="1">
    <citation type="journal article" date="2020" name="Nature">
        <title>Giant virus diversity and host interactions through global metagenomics.</title>
        <authorList>
            <person name="Schulz F."/>
            <person name="Roux S."/>
            <person name="Paez-Espino D."/>
            <person name="Jungbluth S."/>
            <person name="Walsh D.A."/>
            <person name="Denef V.J."/>
            <person name="McMahon K.D."/>
            <person name="Konstantinidis K.T."/>
            <person name="Eloe-Fadrosh E.A."/>
            <person name="Kyrpides N.C."/>
            <person name="Woyke T."/>
        </authorList>
    </citation>
    <scope>NUCLEOTIDE SEQUENCE</scope>
    <source>
        <strain evidence="2">GVMAG-M-3300021425-14</strain>
    </source>
</reference>
<protein>
    <recommendedName>
        <fullName evidence="3">Phosphatidic acid phosphatase type 2/haloperoxidase domain-containing protein</fullName>
    </recommendedName>
</protein>
<dbReference type="EMBL" id="MN739460">
    <property type="protein sequence ID" value="QHT05889.1"/>
    <property type="molecule type" value="Genomic_DNA"/>
</dbReference>
<evidence type="ECO:0008006" key="3">
    <source>
        <dbReference type="Google" id="ProtNLM"/>
    </source>
</evidence>
<keyword evidence="1" id="KW-1133">Transmembrane helix</keyword>
<proteinExistence type="predicted"/>
<evidence type="ECO:0000256" key="1">
    <source>
        <dbReference type="SAM" id="Phobius"/>
    </source>
</evidence>
<evidence type="ECO:0000313" key="2">
    <source>
        <dbReference type="EMBL" id="QHT05889.1"/>
    </source>
</evidence>
<dbReference type="Gene3D" id="1.20.144.10">
    <property type="entry name" value="Phosphatidic acid phosphatase type 2/haloperoxidase"/>
    <property type="match status" value="1"/>
</dbReference>
<name>A0A6C0CQE4_9ZZZZ</name>
<organism evidence="2">
    <name type="scientific">viral metagenome</name>
    <dbReference type="NCBI Taxonomy" id="1070528"/>
    <lineage>
        <taxon>unclassified sequences</taxon>
        <taxon>metagenomes</taxon>
        <taxon>organismal metagenomes</taxon>
    </lineage>
</organism>
<feature type="transmembrane region" description="Helical" evidence="1">
    <location>
        <begin position="32"/>
        <end position="53"/>
    </location>
</feature>
<feature type="transmembrane region" description="Helical" evidence="1">
    <location>
        <begin position="142"/>
        <end position="163"/>
    </location>
</feature>